<dbReference type="Proteomes" id="UP001177140">
    <property type="component" value="Unassembled WGS sequence"/>
</dbReference>
<gene>
    <name evidence="2" type="ORF">MKW94_025736</name>
</gene>
<keyword evidence="3" id="KW-1185">Reference proteome</keyword>
<name>A0AA41RQS3_PAPNU</name>
<dbReference type="AlphaFoldDB" id="A0AA41RQS3"/>
<sequence length="321" mass="36805">MTELLDNKGVGHVHKYSCLLQPNIRKPSEQHEEKGRDGMDNQKQREESGAESSSEESDGEDTGPWIPDYPDGFCVKKFCFPEKSAWVSSWFDVCGRTTEDYDEKIRKYVSEVANGVQGRKFVIQADGYCGIDKNPGYGAIIYDNRCKPIIAESKVLPEGERVSPFYHELQGVNLGLELAIHYGLLNFQFHCTSPDIVRFLTDCLIRRKKCSSCMENSEIEFQVCDVCFRSRLPVHQKANEERILPVIQDFITKVSKLESLGHPCHLLRFTEDLRRIKVADWLAKVGLNKKMKPHEIEEDVELTELIFSEAVRRHKILGCIF</sequence>
<protein>
    <submittedName>
        <fullName evidence="2">Uncharacterized protein</fullName>
    </submittedName>
</protein>
<evidence type="ECO:0000256" key="1">
    <source>
        <dbReference type="SAM" id="MobiDB-lite"/>
    </source>
</evidence>
<feature type="compositionally biased region" description="Basic and acidic residues" evidence="1">
    <location>
        <begin position="26"/>
        <end position="48"/>
    </location>
</feature>
<reference evidence="2" key="1">
    <citation type="submission" date="2022-03" db="EMBL/GenBank/DDBJ databases">
        <title>A functionally conserved STORR gene fusion in Papaver species that diverged 16.8 million years ago.</title>
        <authorList>
            <person name="Catania T."/>
        </authorList>
    </citation>
    <scope>NUCLEOTIDE SEQUENCE</scope>
    <source>
        <strain evidence="2">S-191538</strain>
    </source>
</reference>
<accession>A0AA41RQS3</accession>
<feature type="region of interest" description="Disordered" evidence="1">
    <location>
        <begin position="21"/>
        <end position="63"/>
    </location>
</feature>
<evidence type="ECO:0000313" key="3">
    <source>
        <dbReference type="Proteomes" id="UP001177140"/>
    </source>
</evidence>
<evidence type="ECO:0000313" key="2">
    <source>
        <dbReference type="EMBL" id="MCL7025027.1"/>
    </source>
</evidence>
<organism evidence="2 3">
    <name type="scientific">Papaver nudicaule</name>
    <name type="common">Iceland poppy</name>
    <dbReference type="NCBI Taxonomy" id="74823"/>
    <lineage>
        <taxon>Eukaryota</taxon>
        <taxon>Viridiplantae</taxon>
        <taxon>Streptophyta</taxon>
        <taxon>Embryophyta</taxon>
        <taxon>Tracheophyta</taxon>
        <taxon>Spermatophyta</taxon>
        <taxon>Magnoliopsida</taxon>
        <taxon>Ranunculales</taxon>
        <taxon>Papaveraceae</taxon>
        <taxon>Papaveroideae</taxon>
        <taxon>Papaver</taxon>
    </lineage>
</organism>
<proteinExistence type="predicted"/>
<dbReference type="EMBL" id="JAJJMA010040792">
    <property type="protein sequence ID" value="MCL7025027.1"/>
    <property type="molecule type" value="Genomic_DNA"/>
</dbReference>
<comment type="caution">
    <text evidence="2">The sequence shown here is derived from an EMBL/GenBank/DDBJ whole genome shotgun (WGS) entry which is preliminary data.</text>
</comment>